<protein>
    <submittedName>
        <fullName evidence="3">Integral membrane protein</fullName>
    </submittedName>
</protein>
<name>A0A9N8DGT4_9STRA</name>
<dbReference type="OrthoDB" id="191594at2759"/>
<dbReference type="SUPFAM" id="SSF51695">
    <property type="entry name" value="PLC-like phosphodiesterases"/>
    <property type="match status" value="1"/>
</dbReference>
<feature type="region of interest" description="Disordered" evidence="1">
    <location>
        <begin position="566"/>
        <end position="594"/>
    </location>
</feature>
<keyword evidence="2" id="KW-0472">Membrane</keyword>
<keyword evidence="4" id="KW-1185">Reference proteome</keyword>
<feature type="transmembrane region" description="Helical" evidence="2">
    <location>
        <begin position="104"/>
        <end position="122"/>
    </location>
</feature>
<dbReference type="AlphaFoldDB" id="A0A9N8DGT4"/>
<feature type="region of interest" description="Disordered" evidence="1">
    <location>
        <begin position="436"/>
        <end position="459"/>
    </location>
</feature>
<keyword evidence="2" id="KW-0812">Transmembrane</keyword>
<dbReference type="Gene3D" id="3.20.20.190">
    <property type="entry name" value="Phosphatidylinositol (PI) phosphodiesterase"/>
    <property type="match status" value="1"/>
</dbReference>
<dbReference type="GO" id="GO:0006629">
    <property type="term" value="P:lipid metabolic process"/>
    <property type="evidence" value="ECO:0007669"/>
    <property type="project" value="InterPro"/>
</dbReference>
<feature type="region of interest" description="Disordered" evidence="1">
    <location>
        <begin position="1"/>
        <end position="61"/>
    </location>
</feature>
<gene>
    <name evidence="3" type="ORF">SEMRO_135_G063730.1</name>
</gene>
<keyword evidence="2" id="KW-1133">Transmembrane helix</keyword>
<dbReference type="EMBL" id="CAICTM010000134">
    <property type="protein sequence ID" value="CAB9502389.1"/>
    <property type="molecule type" value="Genomic_DNA"/>
</dbReference>
<dbReference type="Proteomes" id="UP001153069">
    <property type="component" value="Unassembled WGS sequence"/>
</dbReference>
<evidence type="ECO:0000313" key="3">
    <source>
        <dbReference type="EMBL" id="CAB9502389.1"/>
    </source>
</evidence>
<reference evidence="3" key="1">
    <citation type="submission" date="2020-06" db="EMBL/GenBank/DDBJ databases">
        <authorList>
            <consortium name="Plant Systems Biology data submission"/>
        </authorList>
    </citation>
    <scope>NUCLEOTIDE SEQUENCE</scope>
    <source>
        <strain evidence="3">D6</strain>
    </source>
</reference>
<dbReference type="Pfam" id="PF26146">
    <property type="entry name" value="PI-PLC_X"/>
    <property type="match status" value="1"/>
</dbReference>
<sequence length="594" mass="66337">MNPEGFEVGMLGHQTRTERWREQAKPRDQDDSSNFREHYTIRRTAPPATGGSRYSWKSNKKSNRRVDSNTLFADEYSVESNGNDSATTTESVQQQRKRKCAMRVMALYMAVATITFVSVLLWRMGLAFNEIDDDYSSLQDHYSNQTDFDEDGRMICNGLASNCHRRANELMYATVHNAMSSREDGFLAYNNLFPLEDALMAGFRGIMVDSCDCKRVGIQLCHGLCVAGFRRPKNTFQSIVDFMVENEFEVVIIEIEVRGESLGPLFEIIAEVPGFKELIYQHPDGDMPWPTLKELIETGKRLIVFSHNDKGCDDRGNCPVGVMSTYKYAFETPFAQRGVSELMDLEGTCIVSRGWSDSDFIISNHFANNDQGIPELGIAITVNSAENLLIRLEYCQHKFETDYGNPIINLLVVDFWNVGDTLAVVHKYNSELPVITDAPSSRPSYTPTESPKPSAMPTRDTSVAIEDVLLTPLPTVSPTTEIPTSTPSKSPSTNLPSMTPTPQSTEMQGSQSPTLSLESWFESFMNTAPTATSNNDIGFEDEKEIQDGLVSSAFENHNMSGSMLISELTQAPSDNEEDDGHSIPLLEKEPRPST</sequence>
<dbReference type="GO" id="GO:0008081">
    <property type="term" value="F:phosphoric diester hydrolase activity"/>
    <property type="evidence" value="ECO:0007669"/>
    <property type="project" value="InterPro"/>
</dbReference>
<evidence type="ECO:0000256" key="1">
    <source>
        <dbReference type="SAM" id="MobiDB-lite"/>
    </source>
</evidence>
<feature type="compositionally biased region" description="Polar residues" evidence="1">
    <location>
        <begin position="498"/>
        <end position="514"/>
    </location>
</feature>
<dbReference type="InterPro" id="IPR051057">
    <property type="entry name" value="PI-PLC_domain"/>
</dbReference>
<dbReference type="InterPro" id="IPR017946">
    <property type="entry name" value="PLC-like_Pdiesterase_TIM-brl"/>
</dbReference>
<evidence type="ECO:0000256" key="2">
    <source>
        <dbReference type="SAM" id="Phobius"/>
    </source>
</evidence>
<feature type="compositionally biased region" description="Basic and acidic residues" evidence="1">
    <location>
        <begin position="15"/>
        <end position="40"/>
    </location>
</feature>
<evidence type="ECO:0000313" key="4">
    <source>
        <dbReference type="Proteomes" id="UP001153069"/>
    </source>
</evidence>
<organism evidence="3 4">
    <name type="scientific">Seminavis robusta</name>
    <dbReference type="NCBI Taxonomy" id="568900"/>
    <lineage>
        <taxon>Eukaryota</taxon>
        <taxon>Sar</taxon>
        <taxon>Stramenopiles</taxon>
        <taxon>Ochrophyta</taxon>
        <taxon>Bacillariophyta</taxon>
        <taxon>Bacillariophyceae</taxon>
        <taxon>Bacillariophycidae</taxon>
        <taxon>Naviculales</taxon>
        <taxon>Naviculaceae</taxon>
        <taxon>Seminavis</taxon>
    </lineage>
</organism>
<proteinExistence type="predicted"/>
<feature type="region of interest" description="Disordered" evidence="1">
    <location>
        <begin position="472"/>
        <end position="514"/>
    </location>
</feature>
<feature type="compositionally biased region" description="Low complexity" evidence="1">
    <location>
        <begin position="472"/>
        <end position="497"/>
    </location>
</feature>
<dbReference type="PANTHER" id="PTHR13593:SF140">
    <property type="entry name" value="PLC-LIKE PHOSPHODIESTERASE"/>
    <property type="match status" value="1"/>
</dbReference>
<comment type="caution">
    <text evidence="3">The sequence shown here is derived from an EMBL/GenBank/DDBJ whole genome shotgun (WGS) entry which is preliminary data.</text>
</comment>
<accession>A0A9N8DGT4</accession>
<dbReference type="PANTHER" id="PTHR13593">
    <property type="match status" value="1"/>
</dbReference>
<feature type="compositionally biased region" description="Polar residues" evidence="1">
    <location>
        <begin position="438"/>
        <end position="451"/>
    </location>
</feature>